<reference evidence="2" key="1">
    <citation type="submission" date="2022-11" db="UniProtKB">
        <authorList>
            <consortium name="WormBaseParasite"/>
        </authorList>
    </citation>
    <scope>IDENTIFICATION</scope>
</reference>
<proteinExistence type="predicted"/>
<evidence type="ECO:0000313" key="1">
    <source>
        <dbReference type="Proteomes" id="UP000887576"/>
    </source>
</evidence>
<dbReference type="WBParaSite" id="JU765_v2.g13852.t1">
    <property type="protein sequence ID" value="JU765_v2.g13852.t1"/>
    <property type="gene ID" value="JU765_v2.g13852"/>
</dbReference>
<dbReference type="Proteomes" id="UP000887576">
    <property type="component" value="Unplaced"/>
</dbReference>
<accession>A0AC34Q7Z4</accession>
<protein>
    <submittedName>
        <fullName evidence="2">VWFA domain-containing protein</fullName>
    </submittedName>
</protein>
<evidence type="ECO:0000313" key="2">
    <source>
        <dbReference type="WBParaSite" id="JU765_v2.g13852.t1"/>
    </source>
</evidence>
<sequence>MVGESHDPSRIGFIEFTNNASIILPLIPRSFPEFSFAFDNYHPHDFPNSTNLTAGLEKAYSYFEKQIVRNRIVILMTDSIVSEENLDLSLPIAKKLKEKNVNIFGIDISNSGKLNLTNLGLLASRKDYAFYYICMTMDPITGIIPKMTDIYPAARKYRTAVIFIGEMTTYTKENQIMFLNSADFIARNISLSIADTLYALGLYGNGIIFPPSLGDYRYLQKCLNDSIHKLKANDSFSSNEIILAPMLESLLNLVKTSGMHHYIVLFMGQTGRISDFEKSMQVSKAIASQTIFFNVLDLTVGENSQHVLFQNLVKKKLKNIKKYKNESIITLSNRYFRTFFSLIENYI</sequence>
<organism evidence="1 2">
    <name type="scientific">Panagrolaimus sp. JU765</name>
    <dbReference type="NCBI Taxonomy" id="591449"/>
    <lineage>
        <taxon>Eukaryota</taxon>
        <taxon>Metazoa</taxon>
        <taxon>Ecdysozoa</taxon>
        <taxon>Nematoda</taxon>
        <taxon>Chromadorea</taxon>
        <taxon>Rhabditida</taxon>
        <taxon>Tylenchina</taxon>
        <taxon>Panagrolaimomorpha</taxon>
        <taxon>Panagrolaimoidea</taxon>
        <taxon>Panagrolaimidae</taxon>
        <taxon>Panagrolaimus</taxon>
    </lineage>
</organism>
<name>A0AC34Q7Z4_9BILA</name>